<keyword evidence="1" id="KW-1133">Transmembrane helix</keyword>
<dbReference type="EMBL" id="QICQ01000058">
    <property type="protein sequence ID" value="PXV73288.1"/>
    <property type="molecule type" value="Genomic_DNA"/>
</dbReference>
<keyword evidence="1" id="KW-0812">Transmembrane</keyword>
<feature type="transmembrane region" description="Helical" evidence="1">
    <location>
        <begin position="56"/>
        <end position="73"/>
    </location>
</feature>
<evidence type="ECO:0000313" key="3">
    <source>
        <dbReference type="Proteomes" id="UP000247780"/>
    </source>
</evidence>
<gene>
    <name evidence="2" type="ORF">C8R14_1587</name>
</gene>
<name>A0ABX5M380_9PROT</name>
<accession>A0ABX5M380</accession>
<dbReference type="Proteomes" id="UP000247780">
    <property type="component" value="Unassembled WGS sequence"/>
</dbReference>
<keyword evidence="1" id="KW-0472">Membrane</keyword>
<proteinExistence type="predicted"/>
<evidence type="ECO:0000313" key="2">
    <source>
        <dbReference type="EMBL" id="PXV73288.1"/>
    </source>
</evidence>
<sequence length="78" mass="8738">MCPQNNISDTVDKVTDKVSKSIDQASEELSKKGEQLKNMEEQLMDNIVDYTKKNPLTSVGIALGVGFVLSRVFNNNYR</sequence>
<comment type="caution">
    <text evidence="2">The sequence shown here is derived from an EMBL/GenBank/DDBJ whole genome shotgun (WGS) entry which is preliminary data.</text>
</comment>
<organism evidence="2 3">
    <name type="scientific">Nitrosomonas eutropha</name>
    <dbReference type="NCBI Taxonomy" id="916"/>
    <lineage>
        <taxon>Bacteria</taxon>
        <taxon>Pseudomonadati</taxon>
        <taxon>Pseudomonadota</taxon>
        <taxon>Betaproteobacteria</taxon>
        <taxon>Nitrosomonadales</taxon>
        <taxon>Nitrosomonadaceae</taxon>
        <taxon>Nitrosomonas</taxon>
    </lineage>
</organism>
<protein>
    <submittedName>
        <fullName evidence="2">ElaB/YqjD/DUF883 family membrane-anchored ribosome-binding protein</fullName>
    </submittedName>
</protein>
<reference evidence="2 3" key="1">
    <citation type="submission" date="2018-04" db="EMBL/GenBank/DDBJ databases">
        <title>Active sludge and wastewater microbial communities from Klosterneuburg, Austria.</title>
        <authorList>
            <person name="Wagner M."/>
        </authorList>
    </citation>
    <scope>NUCLEOTIDE SEQUENCE [LARGE SCALE GENOMIC DNA]</scope>
    <source>
        <strain evidence="2 3">Nm 57</strain>
    </source>
</reference>
<evidence type="ECO:0000256" key="1">
    <source>
        <dbReference type="SAM" id="Phobius"/>
    </source>
</evidence>
<dbReference type="RefSeq" id="WP_011635339.1">
    <property type="nucleotide sequence ID" value="NZ_FMTW01000018.1"/>
</dbReference>
<keyword evidence="3" id="KW-1185">Reference proteome</keyword>